<reference evidence="4" key="1">
    <citation type="submission" date="2021-01" db="EMBL/GenBank/DDBJ databases">
        <title>Whole genome shotgun sequence of Rhizocola hellebori NBRC 109834.</title>
        <authorList>
            <person name="Komaki H."/>
            <person name="Tamura T."/>
        </authorList>
    </citation>
    <scope>NUCLEOTIDE SEQUENCE</scope>
    <source>
        <strain evidence="4">NBRC 109834</strain>
    </source>
</reference>
<accession>A0A8J3VLB9</accession>
<evidence type="ECO:0000259" key="3">
    <source>
        <dbReference type="Pfam" id="PF12804"/>
    </source>
</evidence>
<keyword evidence="1" id="KW-0808">Transferase</keyword>
<dbReference type="AlphaFoldDB" id="A0A8J3VLB9"/>
<dbReference type="InterPro" id="IPR029044">
    <property type="entry name" value="Nucleotide-diphossugar_trans"/>
</dbReference>
<evidence type="ECO:0000256" key="2">
    <source>
        <dbReference type="ARBA" id="ARBA00022695"/>
    </source>
</evidence>
<dbReference type="Pfam" id="PF12804">
    <property type="entry name" value="NTP_transf_3"/>
    <property type="match status" value="1"/>
</dbReference>
<dbReference type="PANTHER" id="PTHR43584:SF8">
    <property type="entry name" value="N-ACETYLMURAMATE ALPHA-1-PHOSPHATE URIDYLYLTRANSFERASE"/>
    <property type="match status" value="1"/>
</dbReference>
<evidence type="ECO:0000313" key="5">
    <source>
        <dbReference type="Proteomes" id="UP000612899"/>
    </source>
</evidence>
<keyword evidence="2" id="KW-0548">Nucleotidyltransferase</keyword>
<dbReference type="InterPro" id="IPR050065">
    <property type="entry name" value="GlmU-like"/>
</dbReference>
<evidence type="ECO:0000256" key="1">
    <source>
        <dbReference type="ARBA" id="ARBA00022679"/>
    </source>
</evidence>
<dbReference type="CDD" id="cd02523">
    <property type="entry name" value="PC_cytidylyltransferase"/>
    <property type="match status" value="1"/>
</dbReference>
<dbReference type="EMBL" id="BONY01000096">
    <property type="protein sequence ID" value="GIH10482.1"/>
    <property type="molecule type" value="Genomic_DNA"/>
</dbReference>
<evidence type="ECO:0000313" key="4">
    <source>
        <dbReference type="EMBL" id="GIH10482.1"/>
    </source>
</evidence>
<comment type="caution">
    <text evidence="4">The sequence shown here is derived from an EMBL/GenBank/DDBJ whole genome shotgun (WGS) entry which is preliminary data.</text>
</comment>
<proteinExistence type="predicted"/>
<dbReference type="PANTHER" id="PTHR43584">
    <property type="entry name" value="NUCLEOTIDYL TRANSFERASE"/>
    <property type="match status" value="1"/>
</dbReference>
<sequence length="229" mass="24734">MVNAVILAAGLGTRLGRPHPKPLTRLADGRTILRRQLDQLTAAFGSDLRTTVVVGFKLEMILEAAGSEASFVYNEIFDQTNTSKSLLRALRLAPEGGVLWLNGDVVFTHGLLAALRLDGSFVAVNTDHVGDEEVKYTVDGDGFIKDLSKQVEPGLARGEAVGINYVCMADRAVLVQHLEQCADDDYFERGIETAIAESGLRFSALDISPFGCVEVDFLPDLARANLLTA</sequence>
<dbReference type="Gene3D" id="3.90.550.10">
    <property type="entry name" value="Spore Coat Polysaccharide Biosynthesis Protein SpsA, Chain A"/>
    <property type="match status" value="1"/>
</dbReference>
<gene>
    <name evidence="4" type="ORF">Rhe02_85490</name>
</gene>
<dbReference type="Proteomes" id="UP000612899">
    <property type="component" value="Unassembled WGS sequence"/>
</dbReference>
<feature type="domain" description="MobA-like NTP transferase" evidence="3">
    <location>
        <begin position="4"/>
        <end position="117"/>
    </location>
</feature>
<protein>
    <recommendedName>
        <fullName evidence="3">MobA-like NTP transferase domain-containing protein</fullName>
    </recommendedName>
</protein>
<organism evidence="4 5">
    <name type="scientific">Rhizocola hellebori</name>
    <dbReference type="NCBI Taxonomy" id="1392758"/>
    <lineage>
        <taxon>Bacteria</taxon>
        <taxon>Bacillati</taxon>
        <taxon>Actinomycetota</taxon>
        <taxon>Actinomycetes</taxon>
        <taxon>Micromonosporales</taxon>
        <taxon>Micromonosporaceae</taxon>
        <taxon>Rhizocola</taxon>
    </lineage>
</organism>
<dbReference type="InterPro" id="IPR025877">
    <property type="entry name" value="MobA-like_NTP_Trfase"/>
</dbReference>
<keyword evidence="5" id="KW-1185">Reference proteome</keyword>
<dbReference type="RefSeq" id="WP_203914195.1">
    <property type="nucleotide sequence ID" value="NZ_BONY01000096.1"/>
</dbReference>
<dbReference type="GO" id="GO:0016779">
    <property type="term" value="F:nucleotidyltransferase activity"/>
    <property type="evidence" value="ECO:0007669"/>
    <property type="project" value="UniProtKB-KW"/>
</dbReference>
<dbReference type="SUPFAM" id="SSF53448">
    <property type="entry name" value="Nucleotide-diphospho-sugar transferases"/>
    <property type="match status" value="1"/>
</dbReference>
<name>A0A8J3VLB9_9ACTN</name>